<keyword evidence="2" id="KW-0479">Metal-binding</keyword>
<keyword evidence="4" id="KW-0677">Repeat</keyword>
<keyword evidence="1 8" id="KW-0768">Sushi</keyword>
<dbReference type="Pfam" id="PF22633">
    <property type="entry name" value="F5_F8_type_C_2"/>
    <property type="match status" value="1"/>
</dbReference>
<dbReference type="InterPro" id="IPR035976">
    <property type="entry name" value="Sushi/SCR/CCP_sf"/>
</dbReference>
<proteinExistence type="predicted"/>
<protein>
    <submittedName>
        <fullName evidence="14">Sushi, von Willebrand factor type A, EGF and pentraxin domain-containing protein 1</fullName>
    </submittedName>
</protein>
<keyword evidence="6 8" id="KW-1015">Disulfide bond</keyword>
<dbReference type="InterPro" id="IPR016187">
    <property type="entry name" value="CTDL_fold"/>
</dbReference>
<evidence type="ECO:0000256" key="3">
    <source>
        <dbReference type="ARBA" id="ARBA00022729"/>
    </source>
</evidence>
<dbReference type="EMBL" id="GDHC01003330">
    <property type="protein sequence ID" value="JAQ15299.1"/>
    <property type="molecule type" value="Transcribed_RNA"/>
</dbReference>
<dbReference type="InterPro" id="IPR018378">
    <property type="entry name" value="C-type_lectin_CS"/>
</dbReference>
<dbReference type="PANTHER" id="PTHR46393:SF7">
    <property type="entry name" value="COMPLEMENT C2"/>
    <property type="match status" value="1"/>
</dbReference>
<dbReference type="Gene3D" id="2.10.70.10">
    <property type="entry name" value="Complement Module, domain 1"/>
    <property type="match status" value="11"/>
</dbReference>
<evidence type="ECO:0000256" key="2">
    <source>
        <dbReference type="ARBA" id="ARBA00022723"/>
    </source>
</evidence>
<dbReference type="Pfam" id="PF00084">
    <property type="entry name" value="Sushi"/>
    <property type="match status" value="11"/>
</dbReference>
<feature type="disulfide bond" evidence="8">
    <location>
        <begin position="467"/>
        <end position="494"/>
    </location>
</feature>
<keyword evidence="10" id="KW-0472">Membrane</keyword>
<feature type="domain" description="Sushi" evidence="13">
    <location>
        <begin position="379"/>
        <end position="436"/>
    </location>
</feature>
<feature type="disulfide bond" evidence="8">
    <location>
        <begin position="58"/>
        <end position="85"/>
    </location>
</feature>
<reference evidence="14" key="1">
    <citation type="journal article" date="2016" name="Gigascience">
        <title>De novo construction of an expanded transcriptome assembly for the western tarnished plant bug, Lygus hesperus.</title>
        <authorList>
            <person name="Tassone E.E."/>
            <person name="Geib S.M."/>
            <person name="Hall B."/>
            <person name="Fabrick J.A."/>
            <person name="Brent C.S."/>
            <person name="Hull J.J."/>
        </authorList>
    </citation>
    <scope>NUCLEOTIDE SEQUENCE</scope>
</reference>
<feature type="domain" description="Sushi" evidence="13">
    <location>
        <begin position="735"/>
        <end position="813"/>
    </location>
</feature>
<feature type="domain" description="Sushi" evidence="13">
    <location>
        <begin position="28"/>
        <end position="87"/>
    </location>
</feature>
<dbReference type="PROSITE" id="PS00615">
    <property type="entry name" value="C_TYPE_LECTIN_1"/>
    <property type="match status" value="1"/>
</dbReference>
<feature type="disulfide bond" evidence="8">
    <location>
        <begin position="784"/>
        <end position="811"/>
    </location>
</feature>
<feature type="domain" description="Sushi" evidence="13">
    <location>
        <begin position="555"/>
        <end position="616"/>
    </location>
</feature>
<dbReference type="FunFam" id="2.60.120.260:FF:000105">
    <property type="entry name" value="Sushi, von Willebrand factor type A, EGF and pentraxin domain-containing protein 1"/>
    <property type="match status" value="1"/>
</dbReference>
<feature type="disulfide bond" evidence="8">
    <location>
        <begin position="645"/>
        <end position="672"/>
    </location>
</feature>
<gene>
    <name evidence="14" type="primary">SVEP1_0</name>
    <name evidence="14" type="ORF">g.90166</name>
</gene>
<evidence type="ECO:0000256" key="11">
    <source>
        <dbReference type="SAM" id="SignalP"/>
    </source>
</evidence>
<feature type="disulfide bond" evidence="8">
    <location>
        <begin position="844"/>
        <end position="871"/>
    </location>
</feature>
<dbReference type="SUPFAM" id="SSF57535">
    <property type="entry name" value="Complement control module/SCR domain"/>
    <property type="match status" value="11"/>
</dbReference>
<feature type="domain" description="Sushi" evidence="13">
    <location>
        <begin position="675"/>
        <end position="734"/>
    </location>
</feature>
<feature type="signal peptide" evidence="11">
    <location>
        <begin position="1"/>
        <end position="27"/>
    </location>
</feature>
<dbReference type="Gene3D" id="3.10.100.10">
    <property type="entry name" value="Mannose-Binding Protein A, subunit A"/>
    <property type="match status" value="1"/>
</dbReference>
<dbReference type="SMART" id="SM00032">
    <property type="entry name" value="CCP"/>
    <property type="match status" value="11"/>
</dbReference>
<feature type="domain" description="Sushi" evidence="13">
    <location>
        <begin position="437"/>
        <end position="496"/>
    </location>
</feature>
<dbReference type="InterPro" id="IPR006585">
    <property type="entry name" value="FTP1"/>
</dbReference>
<feature type="disulfide bond" evidence="8">
    <location>
        <begin position="902"/>
        <end position="929"/>
    </location>
</feature>
<dbReference type="PROSITE" id="PS50923">
    <property type="entry name" value="SUSHI"/>
    <property type="match status" value="11"/>
</dbReference>
<keyword evidence="10" id="KW-1133">Transmembrane helix</keyword>
<dbReference type="SUPFAM" id="SSF49785">
    <property type="entry name" value="Galactose-binding domain-like"/>
    <property type="match status" value="1"/>
</dbReference>
<feature type="domain" description="Sushi" evidence="13">
    <location>
        <begin position="874"/>
        <end position="931"/>
    </location>
</feature>
<feature type="domain" description="C-type lectin" evidence="12">
    <location>
        <begin position="249"/>
        <end position="366"/>
    </location>
</feature>
<keyword evidence="10" id="KW-0812">Transmembrane</keyword>
<evidence type="ECO:0000256" key="7">
    <source>
        <dbReference type="ARBA" id="ARBA00023180"/>
    </source>
</evidence>
<keyword evidence="3 11" id="KW-0732">Signal</keyword>
<dbReference type="Gene3D" id="2.60.120.260">
    <property type="entry name" value="Galactose-binding domain-like"/>
    <property type="match status" value="1"/>
</dbReference>
<evidence type="ECO:0000256" key="6">
    <source>
        <dbReference type="ARBA" id="ARBA00023157"/>
    </source>
</evidence>
<keyword evidence="5" id="KW-0106">Calcium</keyword>
<feature type="transmembrane region" description="Helical" evidence="10">
    <location>
        <begin position="1002"/>
        <end position="1025"/>
    </location>
</feature>
<accession>A0A146M788</accession>
<feature type="domain" description="Sushi" evidence="13">
    <location>
        <begin position="617"/>
        <end position="674"/>
    </location>
</feature>
<sequence>MFGLARPQHSFWTLLVFFLGAPVISKGLKCGHPAVPPNAKLKLSSDSLESGTTATYTCDDGYELFGSETATCSSSGTWQSELPFCGTNVALRRPANQSTSVRGGAANNANDGDKTTVHDGKKCTETMKEVSPWWQVDLLRPYPIRVVRITTRGCCGQQPLQDLEIRVGNSSSDLQRNPLCAWYPGTLEEGVTKVFTCARTLIGQHVFIQLVGVEGSLSLCEVEIFTTAEFSNDRCERSGVGTDVEFAAFDRMCYEFNVGKGGSFEEARTACRARKGGDLAHGFKGVHNTFLLTELERRKPNLKTQLVWIGAHKEPGFTQRTWKWVNGEVIAKPAWGRDQPNNYNGEQNCVVLDGGSNWLWNDVGCNLDYLHWICQHKPPSCGSPDKLLNTTIVGANYSIEAEIKYQCPEGHMLVGSPTRTCTKAGFWSGEAPSCKYVDCGSLPGLDHGSVSLSSGRTSYGAEALFTCESNYTLVGDAKRTCGDEGVWSGNQPKCLFDWCPEPPQGEGTTVSVSGKNAGSTATYDCKPGFILFGQKILTCGLGGMWSGKAPTCKYVDCREPANVDNGRYVLLNGTTTHGSVVEYICDPDHWLEPPNRHILTCMRDAKWSDDPPSCDLITCPEPEVPEDGYVVGYDFNVHSTIEYHCDQGRLLKGMTSLTCNTEGVWDGQPPVCLFIDCGKVPPPPYGSVNYVNSTTYLGSAVTYTCSKNYKLIGPSERVCLESKQWSDAAPRCEEVRCQEPVLAEHAILSVTGNDRAYGRTLIRTAESSPSVQTYKIGALAKYRCERGYKIQGDPLSTCEDNGKWSGETPQCIFVDCNIPTAPIHGRFALASNATYYGAVVLYECDDNYVLDGYARRLCLDNGTWSAETPSCKEITCKDPEKDGAMMIHVSTFSVGGVAHYSCPKGHNMQGNSTRICQKKGTWSGYIPKCIPVDCERPAPIDNGRVIIMNDTTTYNSAAEYHCVPQYQRIGPYLRKCMEDGNWSGEEPRCEITIAPTQESQTLGLTIGVGAGVLLFILLILGIIYLRLRKETPVKNTENIQGALRKEDQNAAVMSYANLTDGQGNNIYENIHEPEEVYDSPYEETSHYEASPVSRRSNGATVTINGVAVR</sequence>
<feature type="chain" id="PRO_5007527714" evidence="11">
    <location>
        <begin position="28"/>
        <end position="1109"/>
    </location>
</feature>
<feature type="domain" description="Sushi" evidence="13">
    <location>
        <begin position="932"/>
        <end position="991"/>
    </location>
</feature>
<evidence type="ECO:0000313" key="14">
    <source>
        <dbReference type="EMBL" id="JAQ15299.1"/>
    </source>
</evidence>
<evidence type="ECO:0000256" key="10">
    <source>
        <dbReference type="SAM" id="Phobius"/>
    </source>
</evidence>
<dbReference type="PANTHER" id="PTHR46393">
    <property type="entry name" value="SUSHI DOMAIN-CONTAINING PROTEIN"/>
    <property type="match status" value="1"/>
</dbReference>
<evidence type="ECO:0000256" key="8">
    <source>
        <dbReference type="PROSITE-ProRule" id="PRU00302"/>
    </source>
</evidence>
<dbReference type="InterPro" id="IPR016186">
    <property type="entry name" value="C-type_lectin-like/link_sf"/>
</dbReference>
<feature type="disulfide bond" evidence="8">
    <location>
        <begin position="705"/>
        <end position="732"/>
    </location>
</feature>
<evidence type="ECO:0000256" key="4">
    <source>
        <dbReference type="ARBA" id="ARBA00022737"/>
    </source>
</evidence>
<comment type="caution">
    <text evidence="8">Lacks conserved residue(s) required for the propagation of feature annotation.</text>
</comment>
<dbReference type="InterPro" id="IPR008979">
    <property type="entry name" value="Galactose-bd-like_sf"/>
</dbReference>
<evidence type="ECO:0000259" key="12">
    <source>
        <dbReference type="PROSITE" id="PS50041"/>
    </source>
</evidence>
<evidence type="ECO:0000256" key="5">
    <source>
        <dbReference type="ARBA" id="ARBA00022837"/>
    </source>
</evidence>
<feature type="domain" description="Sushi" evidence="13">
    <location>
        <begin position="497"/>
        <end position="554"/>
    </location>
</feature>
<feature type="disulfide bond" evidence="8">
    <location>
        <begin position="962"/>
        <end position="989"/>
    </location>
</feature>
<dbReference type="AlphaFoldDB" id="A0A146M788"/>
<dbReference type="SUPFAM" id="SSF56436">
    <property type="entry name" value="C-type lectin-like"/>
    <property type="match status" value="1"/>
</dbReference>
<dbReference type="PROSITE" id="PS50041">
    <property type="entry name" value="C_TYPE_LECTIN_2"/>
    <property type="match status" value="1"/>
</dbReference>
<dbReference type="CDD" id="cd00037">
    <property type="entry name" value="CLECT"/>
    <property type="match status" value="1"/>
</dbReference>
<dbReference type="InterPro" id="IPR001304">
    <property type="entry name" value="C-type_lectin-like"/>
</dbReference>
<dbReference type="Pfam" id="PF00059">
    <property type="entry name" value="Lectin_C"/>
    <property type="match status" value="1"/>
</dbReference>
<organism evidence="14">
    <name type="scientific">Lygus hesperus</name>
    <name type="common">Western plant bug</name>
    <dbReference type="NCBI Taxonomy" id="30085"/>
    <lineage>
        <taxon>Eukaryota</taxon>
        <taxon>Metazoa</taxon>
        <taxon>Ecdysozoa</taxon>
        <taxon>Arthropoda</taxon>
        <taxon>Hexapoda</taxon>
        <taxon>Insecta</taxon>
        <taxon>Pterygota</taxon>
        <taxon>Neoptera</taxon>
        <taxon>Paraneoptera</taxon>
        <taxon>Hemiptera</taxon>
        <taxon>Heteroptera</taxon>
        <taxon>Panheteroptera</taxon>
        <taxon>Cimicomorpha</taxon>
        <taxon>Miridae</taxon>
        <taxon>Mirini</taxon>
        <taxon>Lygus</taxon>
    </lineage>
</organism>
<dbReference type="SMART" id="SM00034">
    <property type="entry name" value="CLECT"/>
    <property type="match status" value="1"/>
</dbReference>
<evidence type="ECO:0000259" key="13">
    <source>
        <dbReference type="PROSITE" id="PS50923"/>
    </source>
</evidence>
<feature type="domain" description="Sushi" evidence="13">
    <location>
        <begin position="814"/>
        <end position="873"/>
    </location>
</feature>
<feature type="disulfide bond" evidence="8">
    <location>
        <begin position="407"/>
        <end position="434"/>
    </location>
</feature>
<name>A0A146M788_LYGHE</name>
<dbReference type="SMART" id="SM00607">
    <property type="entry name" value="FTP"/>
    <property type="match status" value="1"/>
</dbReference>
<dbReference type="CDD" id="cd00033">
    <property type="entry name" value="CCP"/>
    <property type="match status" value="11"/>
</dbReference>
<dbReference type="GO" id="GO:0046872">
    <property type="term" value="F:metal ion binding"/>
    <property type="evidence" value="ECO:0007669"/>
    <property type="project" value="UniProtKB-KW"/>
</dbReference>
<keyword evidence="7" id="KW-0325">Glycoprotein</keyword>
<evidence type="ECO:0000256" key="1">
    <source>
        <dbReference type="ARBA" id="ARBA00022659"/>
    </source>
</evidence>
<evidence type="ECO:0000256" key="9">
    <source>
        <dbReference type="SAM" id="MobiDB-lite"/>
    </source>
</evidence>
<dbReference type="InterPro" id="IPR000436">
    <property type="entry name" value="Sushi_SCR_CCP_dom"/>
</dbReference>
<feature type="disulfide bond" evidence="8">
    <location>
        <begin position="525"/>
        <end position="552"/>
    </location>
</feature>
<feature type="region of interest" description="Disordered" evidence="9">
    <location>
        <begin position="96"/>
        <end position="118"/>
    </location>
</feature>